<reference evidence="3 4" key="1">
    <citation type="journal article" date="2012" name="PLoS Pathog.">
        <title>Diverse lifestyles and strategies of plant pathogenesis encoded in the genomes of eighteen Dothideomycetes fungi.</title>
        <authorList>
            <person name="Ohm R.A."/>
            <person name="Feau N."/>
            <person name="Henrissat B."/>
            <person name="Schoch C.L."/>
            <person name="Horwitz B.A."/>
            <person name="Barry K.W."/>
            <person name="Condon B.J."/>
            <person name="Copeland A.C."/>
            <person name="Dhillon B."/>
            <person name="Glaser F."/>
            <person name="Hesse C.N."/>
            <person name="Kosti I."/>
            <person name="LaButti K."/>
            <person name="Lindquist E.A."/>
            <person name="Lucas S."/>
            <person name="Salamov A.A."/>
            <person name="Bradshaw R.E."/>
            <person name="Ciuffetti L."/>
            <person name="Hamelin R.C."/>
            <person name="Kema G.H.J."/>
            <person name="Lawrence C."/>
            <person name="Scott J.A."/>
            <person name="Spatafora J.W."/>
            <person name="Turgeon B.G."/>
            <person name="de Wit P.J.G.M."/>
            <person name="Zhong S."/>
            <person name="Goodwin S.B."/>
            <person name="Grigoriev I.V."/>
        </authorList>
    </citation>
    <scope>NUCLEOTIDE SEQUENCE [LARGE SCALE GENOMIC DNA]</scope>
    <source>
        <strain evidence="3 4">SO2202</strain>
    </source>
</reference>
<proteinExistence type="predicted"/>
<dbReference type="eggNOG" id="ENOG502SC31">
    <property type="taxonomic scope" value="Eukaryota"/>
</dbReference>
<dbReference type="PANTHER" id="PTHR42080">
    <property type="entry name" value="SRR1 DOMAIN-CONTAINING PROTEIN"/>
    <property type="match status" value="1"/>
</dbReference>
<dbReference type="InterPro" id="IPR012942">
    <property type="entry name" value="SRR1-like"/>
</dbReference>
<evidence type="ECO:0000256" key="1">
    <source>
        <dbReference type="SAM" id="MobiDB-lite"/>
    </source>
</evidence>
<evidence type="ECO:0000259" key="2">
    <source>
        <dbReference type="Pfam" id="PF07985"/>
    </source>
</evidence>
<sequence length="254" mass="28795">MADATGWTSVPRRSKKSSHRQQPIPAGGGLLSSSSSFPAPLRNLTLESLQRDFDAKTKQWQKTACRKQLLKQIDWAVDAREKKMMMFRRYICIGTGSLSRDNVECQRRSMWQTVVFLDDDDDDDDTTTTSGIWASDPAYTELDVAFFQTKGVEVLPIEKSETGLGKKTTSRLRDSTLLYEPFVDMNASMLRDIIQNEIDIYIGSSVGGLQERQGEVGELARQFCVGRTMRKFPTFECDPNVFDGMGIYWKENVD</sequence>
<dbReference type="GeneID" id="27906001"/>
<dbReference type="RefSeq" id="XP_016761600.1">
    <property type="nucleotide sequence ID" value="XM_016908864.1"/>
</dbReference>
<accession>M3D6I5</accession>
<evidence type="ECO:0000313" key="3">
    <source>
        <dbReference type="EMBL" id="EMF13479.1"/>
    </source>
</evidence>
<evidence type="ECO:0000313" key="4">
    <source>
        <dbReference type="Proteomes" id="UP000016931"/>
    </source>
</evidence>
<dbReference type="OrthoDB" id="5318346at2759"/>
<protein>
    <recommendedName>
        <fullName evidence="2">SRR1-like domain-containing protein</fullName>
    </recommendedName>
</protein>
<dbReference type="Proteomes" id="UP000016931">
    <property type="component" value="Unassembled WGS sequence"/>
</dbReference>
<dbReference type="Pfam" id="PF07985">
    <property type="entry name" value="SRR1"/>
    <property type="match status" value="1"/>
</dbReference>
<dbReference type="HOGENOM" id="CLU_1094854_0_0_1"/>
<dbReference type="PANTHER" id="PTHR42080:SF1">
    <property type="entry name" value="SRR1-LIKE DOMAIN-CONTAINING PROTEIN"/>
    <property type="match status" value="1"/>
</dbReference>
<gene>
    <name evidence="3" type="ORF">SEPMUDRAFT_42193</name>
</gene>
<feature type="domain" description="SRR1-like" evidence="2">
    <location>
        <begin position="81"/>
        <end position="222"/>
    </location>
</feature>
<organism evidence="3 4">
    <name type="scientific">Sphaerulina musiva (strain SO2202)</name>
    <name type="common">Poplar stem canker fungus</name>
    <name type="synonym">Septoria musiva</name>
    <dbReference type="NCBI Taxonomy" id="692275"/>
    <lineage>
        <taxon>Eukaryota</taxon>
        <taxon>Fungi</taxon>
        <taxon>Dikarya</taxon>
        <taxon>Ascomycota</taxon>
        <taxon>Pezizomycotina</taxon>
        <taxon>Dothideomycetes</taxon>
        <taxon>Dothideomycetidae</taxon>
        <taxon>Mycosphaerellales</taxon>
        <taxon>Mycosphaerellaceae</taxon>
        <taxon>Sphaerulina</taxon>
    </lineage>
</organism>
<name>M3D6I5_SPHMS</name>
<dbReference type="OMA" id="RAITSEH"/>
<feature type="region of interest" description="Disordered" evidence="1">
    <location>
        <begin position="1"/>
        <end position="35"/>
    </location>
</feature>
<dbReference type="AlphaFoldDB" id="M3D6I5"/>
<keyword evidence="4" id="KW-1185">Reference proteome</keyword>
<dbReference type="EMBL" id="KB456263">
    <property type="protein sequence ID" value="EMF13479.1"/>
    <property type="molecule type" value="Genomic_DNA"/>
</dbReference>